<dbReference type="Gene3D" id="2.40.128.20">
    <property type="match status" value="1"/>
</dbReference>
<accession>A0A1H0ZG07</accession>
<evidence type="ECO:0000259" key="4">
    <source>
        <dbReference type="Pfam" id="PF09223"/>
    </source>
</evidence>
<keyword evidence="1 3" id="KW-0732">Signal</keyword>
<evidence type="ECO:0000256" key="1">
    <source>
        <dbReference type="ARBA" id="ARBA00022729"/>
    </source>
</evidence>
<feature type="signal peptide" evidence="3">
    <location>
        <begin position="1"/>
        <end position="26"/>
    </location>
</feature>
<name>A0A1H0ZG07_9LACT</name>
<organism evidence="5 6">
    <name type="scientific">Carnobacterium viridans</name>
    <dbReference type="NCBI Taxonomy" id="174587"/>
    <lineage>
        <taxon>Bacteria</taxon>
        <taxon>Bacillati</taxon>
        <taxon>Bacillota</taxon>
        <taxon>Bacilli</taxon>
        <taxon>Lactobacillales</taxon>
        <taxon>Carnobacteriaceae</taxon>
        <taxon>Carnobacterium</taxon>
    </lineage>
</organism>
<dbReference type="AlphaFoldDB" id="A0A1H0ZG07"/>
<protein>
    <submittedName>
        <fullName evidence="5">Zinc transport system substrate-binding protein</fullName>
    </submittedName>
</protein>
<evidence type="ECO:0000256" key="2">
    <source>
        <dbReference type="ARBA" id="ARBA00022833"/>
    </source>
</evidence>
<feature type="chain" id="PRO_5011787840" evidence="3">
    <location>
        <begin position="27"/>
        <end position="322"/>
    </location>
</feature>
<feature type="domain" description="ZinT" evidence="4">
    <location>
        <begin position="144"/>
        <end position="322"/>
    </location>
</feature>
<keyword evidence="6" id="KW-1185">Reference proteome</keyword>
<evidence type="ECO:0000256" key="3">
    <source>
        <dbReference type="SAM" id="SignalP"/>
    </source>
</evidence>
<dbReference type="Proteomes" id="UP000199481">
    <property type="component" value="Unassembled WGS sequence"/>
</dbReference>
<reference evidence="6" key="1">
    <citation type="submission" date="2016-10" db="EMBL/GenBank/DDBJ databases">
        <authorList>
            <person name="Varghese N."/>
            <person name="Submissions S."/>
        </authorList>
    </citation>
    <scope>NUCLEOTIDE SEQUENCE [LARGE SCALE GENOMIC DNA]</scope>
    <source>
        <strain evidence="6">MPL-11</strain>
    </source>
</reference>
<evidence type="ECO:0000313" key="6">
    <source>
        <dbReference type="Proteomes" id="UP000199481"/>
    </source>
</evidence>
<dbReference type="RefSeq" id="WP_035020466.1">
    <property type="nucleotide sequence ID" value="NZ_CP084916.1"/>
</dbReference>
<dbReference type="PROSITE" id="PS51257">
    <property type="entry name" value="PROKAR_LIPOPROTEIN"/>
    <property type="match status" value="1"/>
</dbReference>
<dbReference type="OrthoDB" id="9810636at2"/>
<dbReference type="EMBL" id="FNJW01000008">
    <property type="protein sequence ID" value="SDQ26036.1"/>
    <property type="molecule type" value="Genomic_DNA"/>
</dbReference>
<keyword evidence="2" id="KW-0862">Zinc</keyword>
<dbReference type="Pfam" id="PF09223">
    <property type="entry name" value="ZinT"/>
    <property type="match status" value="1"/>
</dbReference>
<proteinExistence type="predicted"/>
<dbReference type="SUPFAM" id="SSF50814">
    <property type="entry name" value="Lipocalins"/>
    <property type="match status" value="1"/>
</dbReference>
<sequence length="322" mass="36880">MKKKLSQYIGLVAVSILLVACGDTVASDQESQSSMSDLATESYENQIIEINGLADHYHTGDSVELSALPEKETETTQWQWYTRENEESEWKVVSGQRTKDFIGEATADGLEIKAALVDDNDEPYAESEPAKIVIDDHHGHDEASKQIYAGYFEDDQVENRELSDFEGEWQSVFPYLQSGDLDEVFEHKAEESDAMTAEEYKDYYTIGYETTVDQVVIEGNQVTFSDDEKEYSGTYENDGYEILNYEKGNRGVRFVFKLVDGSDEMPEYIQFSDHNIFPEESHHYHLFWGDDRDTVLEEMDNWPTYYPAELDATGLVQDMLAH</sequence>
<dbReference type="GO" id="GO:0008270">
    <property type="term" value="F:zinc ion binding"/>
    <property type="evidence" value="ECO:0007669"/>
    <property type="project" value="InterPro"/>
</dbReference>
<gene>
    <name evidence="5" type="ORF">SAMN04487752_1482</name>
</gene>
<dbReference type="InterPro" id="IPR012674">
    <property type="entry name" value="Calycin"/>
</dbReference>
<dbReference type="InterPro" id="IPR015304">
    <property type="entry name" value="ZinT_dom"/>
</dbReference>
<evidence type="ECO:0000313" key="5">
    <source>
        <dbReference type="EMBL" id="SDQ26036.1"/>
    </source>
</evidence>